<organism evidence="1 2">
    <name type="scientific">Levilactobacillus angrenensis</name>
    <dbReference type="NCBI Taxonomy" id="2486020"/>
    <lineage>
        <taxon>Bacteria</taxon>
        <taxon>Bacillati</taxon>
        <taxon>Bacillota</taxon>
        <taxon>Bacilli</taxon>
        <taxon>Lactobacillales</taxon>
        <taxon>Lactobacillaceae</taxon>
        <taxon>Levilactobacillus</taxon>
    </lineage>
</organism>
<evidence type="ECO:0000313" key="1">
    <source>
        <dbReference type="EMBL" id="MFC6290680.1"/>
    </source>
</evidence>
<dbReference type="EMBL" id="JBHSSO010000069">
    <property type="protein sequence ID" value="MFC6290680.1"/>
    <property type="molecule type" value="Genomic_DNA"/>
</dbReference>
<dbReference type="RefSeq" id="WP_125575304.1">
    <property type="nucleotide sequence ID" value="NZ_JBHSSO010000069.1"/>
</dbReference>
<name>A0ABW1UDK2_9LACO</name>
<proteinExistence type="predicted"/>
<comment type="caution">
    <text evidence="1">The sequence shown here is derived from an EMBL/GenBank/DDBJ whole genome shotgun (WGS) entry which is preliminary data.</text>
</comment>
<protein>
    <submittedName>
        <fullName evidence="1">Uncharacterized protein</fullName>
    </submittedName>
</protein>
<keyword evidence="2" id="KW-1185">Reference proteome</keyword>
<accession>A0ABW1UDK2</accession>
<sequence length="148" mass="16272">MSKTVPVYVSIDADNSTLNEQPKSVSADGLTELWIRPGMLNYLLENWTKYLVIDGQFKRTSDDFADLSVDHLLHVIDVVNGQLTTATDTISTMDSQLTAANATITQLQQMLIQSSQAQAESAADQTQMKQMLVQMSKVMAQSQAATTE</sequence>
<gene>
    <name evidence="1" type="ORF">ACFP1M_10905</name>
</gene>
<dbReference type="Proteomes" id="UP001596258">
    <property type="component" value="Unassembled WGS sequence"/>
</dbReference>
<evidence type="ECO:0000313" key="2">
    <source>
        <dbReference type="Proteomes" id="UP001596258"/>
    </source>
</evidence>
<reference evidence="2" key="1">
    <citation type="journal article" date="2019" name="Int. J. Syst. Evol. Microbiol.">
        <title>The Global Catalogue of Microorganisms (GCM) 10K type strain sequencing project: providing services to taxonomists for standard genome sequencing and annotation.</title>
        <authorList>
            <consortium name="The Broad Institute Genomics Platform"/>
            <consortium name="The Broad Institute Genome Sequencing Center for Infectious Disease"/>
            <person name="Wu L."/>
            <person name="Ma J."/>
        </authorList>
    </citation>
    <scope>NUCLEOTIDE SEQUENCE [LARGE SCALE GENOMIC DNA]</scope>
    <source>
        <strain evidence="2">CCM 8893</strain>
    </source>
</reference>